<evidence type="ECO:0000313" key="3">
    <source>
        <dbReference type="Proteomes" id="UP000193648"/>
    </source>
</evidence>
<dbReference type="OrthoDB" id="2137681at2759"/>
<evidence type="ECO:0000256" key="1">
    <source>
        <dbReference type="SAM" id="MobiDB-lite"/>
    </source>
</evidence>
<dbReference type="Proteomes" id="UP000193648">
    <property type="component" value="Unassembled WGS sequence"/>
</dbReference>
<dbReference type="EMBL" id="MCFF01000029">
    <property type="protein sequence ID" value="ORZ10993.1"/>
    <property type="molecule type" value="Genomic_DNA"/>
</dbReference>
<name>A0A1Y2GJQ1_9FUNG</name>
<dbReference type="InParanoid" id="A0A1Y2GJQ1"/>
<feature type="region of interest" description="Disordered" evidence="1">
    <location>
        <begin position="776"/>
        <end position="820"/>
    </location>
</feature>
<keyword evidence="3" id="KW-1185">Reference proteome</keyword>
<evidence type="ECO:0000313" key="2">
    <source>
        <dbReference type="EMBL" id="ORZ10993.1"/>
    </source>
</evidence>
<sequence>MSHSPTTSTNVMGTTTTATPTIAPILDSHPMIGSKGNIFTESDVDPNKPITSSYTQQQDQEQPTGYKTESAIFENAALNSQERDSTAVSKSTEVGALDSGVASNLQADQAYQLDQGQLLNTSEAEVTMDAQRSDGTALSLSSWDVANEHVATVVLQCLNRDRDMELSYVAILSAITVLQSKQDQSPELEHNDPLSPLYRQLQESSNAVAKMYSQIMKIICRSNIAEELGKEILRQGVMSPEAMFTRYDLEDGAHIAMAQYWIERKKFDEAQDCLGRIEPVRWTGPVYRNMITCLLFSRPRQLQEAESLLQKYISFLRESRQQNVDEESKARSWFKLQVDASKWEEIKMQYERRRSRLVEGSSNAEHKEISTGPEAKLTPQALRQHELQASPQRQEPIQARSKSVASSLASSLRRSPSLHYSGATSAWPSGATTTSSIASAWPSGATTTSSIASAWPSGATTTSANLALNTTTQSSAPAKGTFSFFSTLKFTKATDENSSTSSVVLPSRLNVNHHLTVLDNGMLEECITYREFEYGWKHIYEKMGPTLENADTAKIAMRLCRHAFLGHNGLDTHHPGLPNIVASDIHFDDDDFDTSGLQNKEPMKHDPELWEVRGWVVYNKAMTNPHTFLSSKSGPSYSHSSNPSTNPAVVQGALGAQSISINNGVSAVSLFLHDILTIAVRSPEISSRYLKAFKVYSAIRSDTQNQGYLRDPFVMSCMIKAIYDATLSTEVMKHRRRSSSLSLNEAHPMTLESLVDLAFEIYADMRNVGPIRHLPHLTNLSPSSPMGKSRKSVSIGSPQIAAATSTSSSTSSTIEPSDIGMTSTISISPRMSFAATSTCIFQELNPTLKPNPQARRLPTELYLALLHLCIHVSTYRISSQVVKTIVDDMTSSFGRQLYQLDYHLAAAMQCFHDSWMVCPHRDSCFEDAEENLVRAACEGGRGQTPKKCIYYEWMYQSDEYVEESINTMKQSSALSAVSDASSVLSGVSSNTEVMGDVGKLSLEDPYSSLNSDCSGAGTCNDQFYWDMWSAEDKALKNIRFTTVKAKMLWKHVAQTLL</sequence>
<protein>
    <submittedName>
        <fullName evidence="2">Uncharacterized protein</fullName>
    </submittedName>
</protein>
<dbReference type="RefSeq" id="XP_021879510.1">
    <property type="nucleotide sequence ID" value="XM_022024873.1"/>
</dbReference>
<organism evidence="2 3">
    <name type="scientific">Lobosporangium transversale</name>
    <dbReference type="NCBI Taxonomy" id="64571"/>
    <lineage>
        <taxon>Eukaryota</taxon>
        <taxon>Fungi</taxon>
        <taxon>Fungi incertae sedis</taxon>
        <taxon>Mucoromycota</taxon>
        <taxon>Mortierellomycotina</taxon>
        <taxon>Mortierellomycetes</taxon>
        <taxon>Mortierellales</taxon>
        <taxon>Mortierellaceae</taxon>
        <taxon>Lobosporangium</taxon>
    </lineage>
</organism>
<feature type="compositionally biased region" description="Polar residues" evidence="1">
    <location>
        <begin position="778"/>
        <end position="797"/>
    </location>
</feature>
<feature type="compositionally biased region" description="Low complexity" evidence="1">
    <location>
        <begin position="399"/>
        <end position="408"/>
    </location>
</feature>
<dbReference type="AlphaFoldDB" id="A0A1Y2GJQ1"/>
<feature type="compositionally biased region" description="Low complexity" evidence="1">
    <location>
        <begin position="801"/>
        <end position="813"/>
    </location>
</feature>
<feature type="region of interest" description="Disordered" evidence="1">
    <location>
        <begin position="33"/>
        <end position="65"/>
    </location>
</feature>
<gene>
    <name evidence="2" type="ORF">BCR41DRAFT_357316</name>
</gene>
<comment type="caution">
    <text evidence="2">The sequence shown here is derived from an EMBL/GenBank/DDBJ whole genome shotgun (WGS) entry which is preliminary data.</text>
</comment>
<reference evidence="2 3" key="1">
    <citation type="submission" date="2016-07" db="EMBL/GenBank/DDBJ databases">
        <title>Pervasive Adenine N6-methylation of Active Genes in Fungi.</title>
        <authorList>
            <consortium name="DOE Joint Genome Institute"/>
            <person name="Mondo S.J."/>
            <person name="Dannebaum R.O."/>
            <person name="Kuo R.C."/>
            <person name="Labutti K."/>
            <person name="Haridas S."/>
            <person name="Kuo A."/>
            <person name="Salamov A."/>
            <person name="Ahrendt S.R."/>
            <person name="Lipzen A."/>
            <person name="Sullivan W."/>
            <person name="Andreopoulos W.B."/>
            <person name="Clum A."/>
            <person name="Lindquist E."/>
            <person name="Daum C."/>
            <person name="Ramamoorthy G.K."/>
            <person name="Gryganskyi A."/>
            <person name="Culley D."/>
            <person name="Magnuson J.K."/>
            <person name="James T.Y."/>
            <person name="O'Malley M.A."/>
            <person name="Stajich J.E."/>
            <person name="Spatafora J.W."/>
            <person name="Visel A."/>
            <person name="Grigoriev I.V."/>
        </authorList>
    </citation>
    <scope>NUCLEOTIDE SEQUENCE [LARGE SCALE GENOMIC DNA]</scope>
    <source>
        <strain evidence="2 3">NRRL 3116</strain>
    </source>
</reference>
<proteinExistence type="predicted"/>
<feature type="compositionally biased region" description="Polar residues" evidence="1">
    <location>
        <begin position="49"/>
        <end position="65"/>
    </location>
</feature>
<accession>A0A1Y2GJQ1</accession>
<dbReference type="GeneID" id="33566717"/>
<feature type="region of interest" description="Disordered" evidence="1">
    <location>
        <begin position="354"/>
        <end position="408"/>
    </location>
</feature>